<reference evidence="9 10" key="1">
    <citation type="submission" date="2024-02" db="EMBL/GenBank/DDBJ databases">
        <title>Draft genome sequence of Collimonas sp. strain H4R21, an effective mineral-weathering bacterial strain isolated from the beech rhizosphere.</title>
        <authorList>
            <person name="Morin E."/>
            <person name="Uroz S."/>
            <person name="Leveau J.H.J."/>
            <person name="Kumar R."/>
            <person name="Rey M.W."/>
            <person name="Pham J."/>
        </authorList>
    </citation>
    <scope>NUCLEOTIDE SEQUENCE [LARGE SCALE GENOMIC DNA]</scope>
    <source>
        <strain evidence="9 10">H4R21</strain>
    </source>
</reference>
<dbReference type="Gene3D" id="2.40.170.20">
    <property type="entry name" value="TonB-dependent receptor, beta-barrel domain"/>
    <property type="match status" value="1"/>
</dbReference>
<evidence type="ECO:0000256" key="6">
    <source>
        <dbReference type="SAM" id="SignalP"/>
    </source>
</evidence>
<keyword evidence="10" id="KW-1185">Reference proteome</keyword>
<proteinExistence type="inferred from homology"/>
<dbReference type="SUPFAM" id="SSF56935">
    <property type="entry name" value="Porins"/>
    <property type="match status" value="1"/>
</dbReference>
<comment type="subcellular location">
    <subcellularLocation>
        <location evidence="1 5">Cell outer membrane</location>
    </subcellularLocation>
</comment>
<comment type="similarity">
    <text evidence="2 5">Belongs to the TonB-dependent receptor family.</text>
</comment>
<feature type="chain" id="PRO_5046631453" evidence="6">
    <location>
        <begin position="26"/>
        <end position="914"/>
    </location>
</feature>
<evidence type="ECO:0000256" key="4">
    <source>
        <dbReference type="ARBA" id="ARBA00023237"/>
    </source>
</evidence>
<keyword evidence="9" id="KW-0675">Receptor</keyword>
<evidence type="ECO:0000256" key="5">
    <source>
        <dbReference type="RuleBase" id="RU003357"/>
    </source>
</evidence>
<dbReference type="InterPro" id="IPR036942">
    <property type="entry name" value="Beta-barrel_TonB_sf"/>
</dbReference>
<feature type="domain" description="TonB-dependent receptor plug" evidence="8">
    <location>
        <begin position="64"/>
        <end position="182"/>
    </location>
</feature>
<keyword evidence="5" id="KW-0798">TonB box</keyword>
<name>A0ABU9Q3L7_9BURK</name>
<keyword evidence="6" id="KW-0732">Signal</keyword>
<dbReference type="Pfam" id="PF07715">
    <property type="entry name" value="Plug"/>
    <property type="match status" value="1"/>
</dbReference>
<dbReference type="Proteomes" id="UP001495910">
    <property type="component" value="Unassembled WGS sequence"/>
</dbReference>
<dbReference type="InterPro" id="IPR037066">
    <property type="entry name" value="Plug_dom_sf"/>
</dbReference>
<dbReference type="Pfam" id="PF00593">
    <property type="entry name" value="TonB_dep_Rec_b-barrel"/>
    <property type="match status" value="1"/>
</dbReference>
<dbReference type="InterPro" id="IPR000531">
    <property type="entry name" value="Beta-barrel_TonB"/>
</dbReference>
<protein>
    <submittedName>
        <fullName evidence="9">TonB-dependent receptor</fullName>
    </submittedName>
</protein>
<keyword evidence="3 5" id="KW-0472">Membrane</keyword>
<accession>A0ABU9Q3L7</accession>
<dbReference type="Gene3D" id="2.170.130.10">
    <property type="entry name" value="TonB-dependent receptor, plug domain"/>
    <property type="match status" value="1"/>
</dbReference>
<sequence>MNKNLTPIASAVALLVMAAAMPAYAQQADDAASKADGKSTDKGGIEQVTISGIRGSLQKSLTQKRNADSHVEVITAEDIGKMPDKNVADSLSRVPGVTIGNAGATEGGFDEADRVSMRGTSPSLTQTLINGHNVASGDWFVLDQSGQVGRSVSYTLLPSELVGSVVVHKSSQASLVEGGVAGSVDIITRKPLEFKKQFTAEATLGAVYADLPGKTDPQISALVNWKNEANTFGILVQAFSEERHLQRQGQEILGYTQIAAGSKIALAHPDLAGVYAPNLINSALFEQQRKRTGGLIDAQFKVSNDFSFDVNAFTSEMKAANYNRSYEFWGAQVINAGAGQSPNPGYTVKNNTLTSATFAPVAGTNYGVYDQISRPDESASSNFVELGTKWRATDSLTFTTKLGTSAGEGKTPTQNVAEWNVGVGAGAGYQLNGTGTAANWNLGATNNSSPAGAQFGWIFGDQNINVKDKENWAQADGEYSTDWGTLKTVQFGLRYNDHKRSSDGVIGQGPLNAGNTGAANSAANPANFPQGYQNFPGNFGSGLGSGFPTNVWYYSPGQLAAYNAFTNRDPVTREDWNSEFSVKEKNTAGYLQGNFEGDRWSGNLGLRVVQTKESVISNVASLATAPGAITTSAFGPFVRQHDDNSYVDVLPSMNLKFDLSKDVIARFAASKTMTRPDYSALAGQVSLSPPAQFGAIGSGTGGNPNLKPITSNNFDASLEWYFAPRSLVSASIFNMNLTSYVGLGTVTRSYVTSTPDHPANYLADYQLTVPVNTSGTVNGIELAYEMPLGKNFGFATNATFINAYDASNGPLVGASKRTANLTAYYEDERFNARISYNYRSSFYSGLDRSTAFYQAGVGTLAMSLGYKYSEQLSFTLDAQNLNDPTLKYYALNEDQPRAFYKNGRQFYLNAHLKF</sequence>
<gene>
    <name evidence="9" type="ORF">V8G57_25590</name>
</gene>
<dbReference type="PANTHER" id="PTHR40980">
    <property type="entry name" value="PLUG DOMAIN-CONTAINING PROTEIN"/>
    <property type="match status" value="1"/>
</dbReference>
<evidence type="ECO:0000259" key="8">
    <source>
        <dbReference type="Pfam" id="PF07715"/>
    </source>
</evidence>
<keyword evidence="4" id="KW-0998">Cell outer membrane</keyword>
<dbReference type="EMBL" id="JBANDC010000034">
    <property type="protein sequence ID" value="MEM4990787.1"/>
    <property type="molecule type" value="Genomic_DNA"/>
</dbReference>
<dbReference type="CDD" id="cd01347">
    <property type="entry name" value="ligand_gated_channel"/>
    <property type="match status" value="1"/>
</dbReference>
<evidence type="ECO:0000313" key="9">
    <source>
        <dbReference type="EMBL" id="MEM4990787.1"/>
    </source>
</evidence>
<evidence type="ECO:0000313" key="10">
    <source>
        <dbReference type="Proteomes" id="UP001495910"/>
    </source>
</evidence>
<feature type="signal peptide" evidence="6">
    <location>
        <begin position="1"/>
        <end position="25"/>
    </location>
</feature>
<feature type="domain" description="TonB-dependent receptor-like beta-barrel" evidence="7">
    <location>
        <begin position="428"/>
        <end position="881"/>
    </location>
</feature>
<organism evidence="9 10">
    <name type="scientific">Collimonas rhizosphaerae</name>
    <dbReference type="NCBI Taxonomy" id="3126357"/>
    <lineage>
        <taxon>Bacteria</taxon>
        <taxon>Pseudomonadati</taxon>
        <taxon>Pseudomonadota</taxon>
        <taxon>Betaproteobacteria</taxon>
        <taxon>Burkholderiales</taxon>
        <taxon>Oxalobacteraceae</taxon>
        <taxon>Collimonas</taxon>
    </lineage>
</organism>
<evidence type="ECO:0000256" key="2">
    <source>
        <dbReference type="ARBA" id="ARBA00009810"/>
    </source>
</evidence>
<dbReference type="RefSeq" id="WP_342831824.1">
    <property type="nucleotide sequence ID" value="NZ_JBANDC010000034.1"/>
</dbReference>
<dbReference type="PANTHER" id="PTHR40980:SF3">
    <property type="entry name" value="TONB-DEPENDENT RECEPTOR-LIKE BETA-BARREL DOMAIN-CONTAINING PROTEIN"/>
    <property type="match status" value="1"/>
</dbReference>
<dbReference type="NCBIfam" id="TIGR01782">
    <property type="entry name" value="TonB-Xanth-Caul"/>
    <property type="match status" value="1"/>
</dbReference>
<comment type="caution">
    <text evidence="9">The sequence shown here is derived from an EMBL/GenBank/DDBJ whole genome shotgun (WGS) entry which is preliminary data.</text>
</comment>
<evidence type="ECO:0000256" key="1">
    <source>
        <dbReference type="ARBA" id="ARBA00004442"/>
    </source>
</evidence>
<dbReference type="InterPro" id="IPR010104">
    <property type="entry name" value="TonB_rcpt_bac"/>
</dbReference>
<evidence type="ECO:0000256" key="3">
    <source>
        <dbReference type="ARBA" id="ARBA00023136"/>
    </source>
</evidence>
<dbReference type="InterPro" id="IPR012910">
    <property type="entry name" value="Plug_dom"/>
</dbReference>
<evidence type="ECO:0000259" key="7">
    <source>
        <dbReference type="Pfam" id="PF00593"/>
    </source>
</evidence>